<evidence type="ECO:0000313" key="3">
    <source>
        <dbReference type="Proteomes" id="UP001500063"/>
    </source>
</evidence>
<reference evidence="2 3" key="1">
    <citation type="journal article" date="2019" name="Int. J. Syst. Evol. Microbiol.">
        <title>The Global Catalogue of Microorganisms (GCM) 10K type strain sequencing project: providing services to taxonomists for standard genome sequencing and annotation.</title>
        <authorList>
            <consortium name="The Broad Institute Genomics Platform"/>
            <consortium name="The Broad Institute Genome Sequencing Center for Infectious Disease"/>
            <person name="Wu L."/>
            <person name="Ma J."/>
        </authorList>
    </citation>
    <scope>NUCLEOTIDE SEQUENCE [LARGE SCALE GENOMIC DNA]</scope>
    <source>
        <strain evidence="2 3">JCM 4565</strain>
    </source>
</reference>
<name>A0ABN0WTG0_9ACTN</name>
<feature type="region of interest" description="Disordered" evidence="1">
    <location>
        <begin position="1"/>
        <end position="28"/>
    </location>
</feature>
<accession>A0ABN0WTG0</accession>
<evidence type="ECO:0000313" key="2">
    <source>
        <dbReference type="EMBL" id="GAA0346262.1"/>
    </source>
</evidence>
<proteinExistence type="predicted"/>
<gene>
    <name evidence="2" type="ORF">GCM10010319_23350</name>
</gene>
<organism evidence="2 3">
    <name type="scientific">Streptomyces blastmyceticus</name>
    <dbReference type="NCBI Taxonomy" id="68180"/>
    <lineage>
        <taxon>Bacteria</taxon>
        <taxon>Bacillati</taxon>
        <taxon>Actinomycetota</taxon>
        <taxon>Actinomycetes</taxon>
        <taxon>Kitasatosporales</taxon>
        <taxon>Streptomycetaceae</taxon>
        <taxon>Streptomyces</taxon>
    </lineage>
</organism>
<comment type="caution">
    <text evidence="2">The sequence shown here is derived from an EMBL/GenBank/DDBJ whole genome shotgun (WGS) entry which is preliminary data.</text>
</comment>
<evidence type="ECO:0000256" key="1">
    <source>
        <dbReference type="SAM" id="MobiDB-lite"/>
    </source>
</evidence>
<dbReference type="Proteomes" id="UP001500063">
    <property type="component" value="Unassembled WGS sequence"/>
</dbReference>
<keyword evidence="3" id="KW-1185">Reference proteome</keyword>
<sequence length="65" mass="7052">MPAGNQRARPVRPAVIDRSHNRQEAVTGTTALAPSPILLTTRLRQGPRLADLMDRMAAQCPDSGF</sequence>
<dbReference type="EMBL" id="BAAABW010000013">
    <property type="protein sequence ID" value="GAA0346262.1"/>
    <property type="molecule type" value="Genomic_DNA"/>
</dbReference>
<protein>
    <submittedName>
        <fullName evidence="2">Uncharacterized protein</fullName>
    </submittedName>
</protein>